<dbReference type="InterPro" id="IPR003798">
    <property type="entry name" value="DNA_recombination_RmuC"/>
</dbReference>
<dbReference type="RefSeq" id="WP_273189326.1">
    <property type="nucleotide sequence ID" value="NZ_DYUZ01000014.1"/>
</dbReference>
<keyword evidence="4" id="KW-0233">DNA recombination</keyword>
<comment type="similarity">
    <text evidence="2">Belongs to the RmuC family.</text>
</comment>
<evidence type="ECO:0000256" key="4">
    <source>
        <dbReference type="ARBA" id="ARBA00023172"/>
    </source>
</evidence>
<dbReference type="GO" id="GO:0006310">
    <property type="term" value="P:DNA recombination"/>
    <property type="evidence" value="ECO:0007669"/>
    <property type="project" value="UniProtKB-KW"/>
</dbReference>
<dbReference type="Pfam" id="PF02646">
    <property type="entry name" value="RmuC"/>
    <property type="match status" value="1"/>
</dbReference>
<reference evidence="6" key="2">
    <citation type="submission" date="2021-09" db="EMBL/GenBank/DDBJ databases">
        <authorList>
            <person name="Gilroy R."/>
        </authorList>
    </citation>
    <scope>NUCLEOTIDE SEQUENCE</scope>
    <source>
        <strain evidence="6">ChiHjej13B12-9602</strain>
    </source>
</reference>
<dbReference type="Proteomes" id="UP000753256">
    <property type="component" value="Unassembled WGS sequence"/>
</dbReference>
<gene>
    <name evidence="6" type="primary">rmuC</name>
    <name evidence="6" type="ORF">K8V70_03375</name>
</gene>
<protein>
    <submittedName>
        <fullName evidence="6">DNA recombination protein RmuC</fullName>
    </submittedName>
</protein>
<keyword evidence="3 5" id="KW-0175">Coiled coil</keyword>
<comment type="function">
    <text evidence="1">Involved in DNA recombination.</text>
</comment>
<evidence type="ECO:0000256" key="2">
    <source>
        <dbReference type="ARBA" id="ARBA00009840"/>
    </source>
</evidence>
<organism evidence="6 7">
    <name type="scientific">Enorma phocaeensis</name>
    <dbReference type="NCBI Taxonomy" id="1871019"/>
    <lineage>
        <taxon>Bacteria</taxon>
        <taxon>Bacillati</taxon>
        <taxon>Actinomycetota</taxon>
        <taxon>Coriobacteriia</taxon>
        <taxon>Coriobacteriales</taxon>
        <taxon>Coriobacteriaceae</taxon>
        <taxon>Enorma</taxon>
    </lineage>
</organism>
<proteinExistence type="inferred from homology"/>
<accession>A0A921ISY2</accession>
<evidence type="ECO:0000256" key="1">
    <source>
        <dbReference type="ARBA" id="ARBA00003416"/>
    </source>
</evidence>
<sequence length="475" mass="51659">MDPLLICALIAAVAAIVAAAASIAALVCARREATRSGELAQQVFDIQEGLEDEKRSLAALVQHTASSSPLIQQRLEILTRQLEHTGDKMDALRTETARELHVNRESVEQRLDRVSETTRAQLSEMRAVVDRQFTNIRTDTNTQLERMRSTVDEKLQETLDVRIRQSFELVNKQLGAVSRGLGEMQSLAADVGGLKRVLSNVKTRGIMGEVQLGAILREILSPGQYAENVATVPDSAARVEFAVKLPGADGETTWLPIDSKFPGDTYEHLRAAQDAGDAAAIDAAWKALENRIKQEAKDIRDKYLEPPATTTFGILFLPFEGLYAEVVDRPGLLEELQHTYHVNIAGPSTMAALLNSLQMGFQTVAIQKRAAEIQQVLAAVKTEFGRYHESLLRAKKQLNTVGKTVDELLGARANKMNRALDGIVALESLVAADRLLGIEPDVTAGESHEAVADAGTALDEAVTGPQNTAPFSGKE</sequence>
<dbReference type="AlphaFoldDB" id="A0A921ISY2"/>
<dbReference type="SUPFAM" id="SSF58113">
    <property type="entry name" value="Apolipoprotein A-I"/>
    <property type="match status" value="1"/>
</dbReference>
<feature type="coiled-coil region" evidence="5">
    <location>
        <begin position="75"/>
        <end position="117"/>
    </location>
</feature>
<name>A0A921ISY2_9ACTN</name>
<dbReference type="PANTHER" id="PTHR30563:SF0">
    <property type="entry name" value="DNA RECOMBINATION PROTEIN RMUC"/>
    <property type="match status" value="1"/>
</dbReference>
<dbReference type="PANTHER" id="PTHR30563">
    <property type="entry name" value="DNA RECOMBINATION PROTEIN RMUC"/>
    <property type="match status" value="1"/>
</dbReference>
<evidence type="ECO:0000313" key="6">
    <source>
        <dbReference type="EMBL" id="HJG36893.1"/>
    </source>
</evidence>
<dbReference type="EMBL" id="DYUZ01000014">
    <property type="protein sequence ID" value="HJG36893.1"/>
    <property type="molecule type" value="Genomic_DNA"/>
</dbReference>
<evidence type="ECO:0000313" key="7">
    <source>
        <dbReference type="Proteomes" id="UP000753256"/>
    </source>
</evidence>
<comment type="caution">
    <text evidence="6">The sequence shown here is derived from an EMBL/GenBank/DDBJ whole genome shotgun (WGS) entry which is preliminary data.</text>
</comment>
<reference evidence="6" key="1">
    <citation type="journal article" date="2021" name="PeerJ">
        <title>Extensive microbial diversity within the chicken gut microbiome revealed by metagenomics and culture.</title>
        <authorList>
            <person name="Gilroy R."/>
            <person name="Ravi A."/>
            <person name="Getino M."/>
            <person name="Pursley I."/>
            <person name="Horton D.L."/>
            <person name="Alikhan N.F."/>
            <person name="Baker D."/>
            <person name="Gharbi K."/>
            <person name="Hall N."/>
            <person name="Watson M."/>
            <person name="Adriaenssens E.M."/>
            <person name="Foster-Nyarko E."/>
            <person name="Jarju S."/>
            <person name="Secka A."/>
            <person name="Antonio M."/>
            <person name="Oren A."/>
            <person name="Chaudhuri R.R."/>
            <person name="La Ragione R."/>
            <person name="Hildebrand F."/>
            <person name="Pallen M.J."/>
        </authorList>
    </citation>
    <scope>NUCLEOTIDE SEQUENCE</scope>
    <source>
        <strain evidence="6">ChiHjej13B12-9602</strain>
    </source>
</reference>
<evidence type="ECO:0000256" key="5">
    <source>
        <dbReference type="SAM" id="Coils"/>
    </source>
</evidence>
<evidence type="ECO:0000256" key="3">
    <source>
        <dbReference type="ARBA" id="ARBA00023054"/>
    </source>
</evidence>